<dbReference type="InterPro" id="IPR028160">
    <property type="entry name" value="Slx9-like"/>
</dbReference>
<dbReference type="GO" id="GO:0000462">
    <property type="term" value="P:maturation of SSU-rRNA from tricistronic rRNA transcript (SSU-rRNA, 5.8S rRNA, LSU-rRNA)"/>
    <property type="evidence" value="ECO:0007669"/>
    <property type="project" value="InterPro"/>
</dbReference>
<protein>
    <recommendedName>
        <fullName evidence="3">Ribosome biogenesis protein SLX9</fullName>
    </recommendedName>
</protein>
<organism evidence="6 7">
    <name type="scientific">Gymnopilus junonius</name>
    <name type="common">Spectacular rustgill mushroom</name>
    <name type="synonym">Gymnopilus spectabilis subsp. junonius</name>
    <dbReference type="NCBI Taxonomy" id="109634"/>
    <lineage>
        <taxon>Eukaryota</taxon>
        <taxon>Fungi</taxon>
        <taxon>Dikarya</taxon>
        <taxon>Basidiomycota</taxon>
        <taxon>Agaricomycotina</taxon>
        <taxon>Agaricomycetes</taxon>
        <taxon>Agaricomycetidae</taxon>
        <taxon>Agaricales</taxon>
        <taxon>Agaricineae</taxon>
        <taxon>Hymenogastraceae</taxon>
        <taxon>Gymnopilus</taxon>
    </lineage>
</organism>
<dbReference type="GO" id="GO:0005730">
    <property type="term" value="C:nucleolus"/>
    <property type="evidence" value="ECO:0007669"/>
    <property type="project" value="UniProtKB-SubCell"/>
</dbReference>
<dbReference type="GO" id="GO:0030686">
    <property type="term" value="C:90S preribosome"/>
    <property type="evidence" value="ECO:0007669"/>
    <property type="project" value="InterPro"/>
</dbReference>
<evidence type="ECO:0000256" key="3">
    <source>
        <dbReference type="ARBA" id="ARBA00021321"/>
    </source>
</evidence>
<proteinExistence type="inferred from homology"/>
<name>A0A9P5P1N5_GYMJU</name>
<dbReference type="Proteomes" id="UP000724874">
    <property type="component" value="Unassembled WGS sequence"/>
</dbReference>
<dbReference type="AlphaFoldDB" id="A0A9P5P1N5"/>
<comment type="similarity">
    <text evidence="2">Belongs to the SLX9 family.</text>
</comment>
<keyword evidence="7" id="KW-1185">Reference proteome</keyword>
<accession>A0A9P5P1N5</accession>
<feature type="region of interest" description="Disordered" evidence="5">
    <location>
        <begin position="64"/>
        <end position="99"/>
    </location>
</feature>
<evidence type="ECO:0000313" key="6">
    <source>
        <dbReference type="EMBL" id="KAF8912771.1"/>
    </source>
</evidence>
<dbReference type="GO" id="GO:0030688">
    <property type="term" value="C:preribosome, small subunit precursor"/>
    <property type="evidence" value="ECO:0007669"/>
    <property type="project" value="InterPro"/>
</dbReference>
<evidence type="ECO:0000313" key="7">
    <source>
        <dbReference type="Proteomes" id="UP000724874"/>
    </source>
</evidence>
<feature type="compositionally biased region" description="Basic residues" evidence="5">
    <location>
        <begin position="28"/>
        <end position="37"/>
    </location>
</feature>
<evidence type="ECO:0000256" key="5">
    <source>
        <dbReference type="SAM" id="MobiDB-lite"/>
    </source>
</evidence>
<evidence type="ECO:0000256" key="1">
    <source>
        <dbReference type="ARBA" id="ARBA00004604"/>
    </source>
</evidence>
<evidence type="ECO:0000256" key="4">
    <source>
        <dbReference type="ARBA" id="ARBA00023242"/>
    </source>
</evidence>
<reference evidence="6" key="1">
    <citation type="submission" date="2020-11" db="EMBL/GenBank/DDBJ databases">
        <authorList>
            <consortium name="DOE Joint Genome Institute"/>
            <person name="Ahrendt S."/>
            <person name="Riley R."/>
            <person name="Andreopoulos W."/>
            <person name="LaButti K."/>
            <person name="Pangilinan J."/>
            <person name="Ruiz-duenas F.J."/>
            <person name="Barrasa J.M."/>
            <person name="Sanchez-Garcia M."/>
            <person name="Camarero S."/>
            <person name="Miyauchi S."/>
            <person name="Serrano A."/>
            <person name="Linde D."/>
            <person name="Babiker R."/>
            <person name="Drula E."/>
            <person name="Ayuso-Fernandez I."/>
            <person name="Pacheco R."/>
            <person name="Padilla G."/>
            <person name="Ferreira P."/>
            <person name="Barriuso J."/>
            <person name="Kellner H."/>
            <person name="Castanera R."/>
            <person name="Alfaro M."/>
            <person name="Ramirez L."/>
            <person name="Pisabarro A.G."/>
            <person name="Kuo A."/>
            <person name="Tritt A."/>
            <person name="Lipzen A."/>
            <person name="He G."/>
            <person name="Yan M."/>
            <person name="Ng V."/>
            <person name="Cullen D."/>
            <person name="Martin F."/>
            <person name="Rosso M.-N."/>
            <person name="Henrissat B."/>
            <person name="Hibbett D."/>
            <person name="Martinez A.T."/>
            <person name="Grigoriev I.V."/>
        </authorList>
    </citation>
    <scope>NUCLEOTIDE SEQUENCE</scope>
    <source>
        <strain evidence="6">AH 44721</strain>
    </source>
</reference>
<feature type="region of interest" description="Disordered" evidence="5">
    <location>
        <begin position="22"/>
        <end position="42"/>
    </location>
</feature>
<feature type="compositionally biased region" description="Polar residues" evidence="5">
    <location>
        <begin position="64"/>
        <end position="73"/>
    </location>
</feature>
<dbReference type="EMBL" id="JADNYJ010000002">
    <property type="protein sequence ID" value="KAF8912771.1"/>
    <property type="molecule type" value="Genomic_DNA"/>
</dbReference>
<comment type="caution">
    <text evidence="6">The sequence shown here is derived from an EMBL/GenBank/DDBJ whole genome shotgun (WGS) entry which is preliminary data.</text>
</comment>
<gene>
    <name evidence="6" type="ORF">CPB84DRAFT_1759463</name>
</gene>
<evidence type="ECO:0000256" key="2">
    <source>
        <dbReference type="ARBA" id="ARBA00011022"/>
    </source>
</evidence>
<sequence length="136" mass="15265">MSKKVKQIEKREAFLQKFGLSVTQGSKSHQRRMKRKAKEQLTGGLSDLQSALVTLEKDALAQQEPLNTIGASQDETKTEPAVKPRTIGKGGTSTLSKAQRKRVLKLERLRHPLILTNSEFSANPFQTIRTHAQTHY</sequence>
<comment type="subcellular location">
    <subcellularLocation>
        <location evidence="1">Nucleus</location>
        <location evidence="1">Nucleolus</location>
    </subcellularLocation>
</comment>
<keyword evidence="4" id="KW-0539">Nucleus</keyword>
<dbReference type="OrthoDB" id="18703at2759"/>
<dbReference type="Pfam" id="PF15341">
    <property type="entry name" value="SLX9"/>
    <property type="match status" value="1"/>
</dbReference>